<dbReference type="AlphaFoldDB" id="F3L2S7"/>
<gene>
    <name evidence="1" type="ORF">IMCC3088_1851</name>
</gene>
<dbReference type="STRING" id="2518989.IMCC3088_1851"/>
<proteinExistence type="predicted"/>
<reference evidence="1 2" key="1">
    <citation type="journal article" date="2011" name="J. Bacteriol.">
        <title>Genome sequence of strain IMCC3088, a proteorhodopsin-containing marine bacterium belonging to the OM60/NOR5 clade.</title>
        <authorList>
            <person name="Jang Y."/>
            <person name="Oh H.M."/>
            <person name="Kang I."/>
            <person name="Lee K."/>
            <person name="Yang S.J."/>
            <person name="Cho J.C."/>
        </authorList>
    </citation>
    <scope>NUCLEOTIDE SEQUENCE [LARGE SCALE GENOMIC DNA]</scope>
    <source>
        <strain evidence="1 2">IMCC3088</strain>
    </source>
</reference>
<comment type="caution">
    <text evidence="1">The sequence shown here is derived from an EMBL/GenBank/DDBJ whole genome shotgun (WGS) entry which is preliminary data.</text>
</comment>
<dbReference type="OrthoDB" id="871494at2"/>
<organism evidence="1 2">
    <name type="scientific">Aequoribacter fuscus</name>
    <dbReference type="NCBI Taxonomy" id="2518989"/>
    <lineage>
        <taxon>Bacteria</taxon>
        <taxon>Pseudomonadati</taxon>
        <taxon>Pseudomonadota</taxon>
        <taxon>Gammaproteobacteria</taxon>
        <taxon>Cellvibrionales</taxon>
        <taxon>Halieaceae</taxon>
        <taxon>Aequoribacter</taxon>
    </lineage>
</organism>
<keyword evidence="2" id="KW-1185">Reference proteome</keyword>
<evidence type="ECO:0000313" key="2">
    <source>
        <dbReference type="Proteomes" id="UP000005615"/>
    </source>
</evidence>
<evidence type="ECO:0000313" key="1">
    <source>
        <dbReference type="EMBL" id="EGG29395.1"/>
    </source>
</evidence>
<protein>
    <submittedName>
        <fullName evidence="1">Uncharacterized protein</fullName>
    </submittedName>
</protein>
<dbReference type="EMBL" id="AEIG01000055">
    <property type="protein sequence ID" value="EGG29395.1"/>
    <property type="molecule type" value="Genomic_DNA"/>
</dbReference>
<name>F3L2S7_9GAMM</name>
<dbReference type="Proteomes" id="UP000005615">
    <property type="component" value="Unassembled WGS sequence"/>
</dbReference>
<dbReference type="RefSeq" id="WP_009576085.1">
    <property type="nucleotide sequence ID" value="NZ_AEIG01000055.1"/>
</dbReference>
<sequence length="356" mass="40555">MYPIKRSNNTPTELSLISDFLTRDFHGFTKDDLFIMQFVPKAWGQDIAALSNMAEALLTLCKCGCLEQTDAAIYITRVADCAMHSRVRPFSKPLDQQQDLGRYGYYLEHLNIILGCYQALSDNRFYKLNKRITEHLVALTLAESNLHAPLLPHVRMRWSADQAAIIYSVWLFDQNNKTSLATKLIEPWLSYMRTYRTEPKTGLFQTEALGVKAYSDQPRGCSLAYLIYYMSHFAPREAEAQWECFKEHMFQRRLGIWGFREYLRGYNGKWTPDSGPIVMGTGVAATGLALKTAAAMRDHDTFERINRPATAIIKLLRALQCIPFLNRLARLGTDLLATSIKLSADALHLKHTGESL</sequence>
<accession>F3L2S7</accession>